<dbReference type="SUPFAM" id="SSF52129">
    <property type="entry name" value="Caspase-like"/>
    <property type="match status" value="2"/>
</dbReference>
<dbReference type="InterPro" id="IPR016129">
    <property type="entry name" value="Caspase_his_AS"/>
</dbReference>
<sequence length="900" mass="100553">MAVQLLKEKRRSFVCMVSPGTLNGLLDKLLELRVLSQEEMEKVRDENATVMDKARVLSDYVIKKGRRPCQMFISHLCEEDPLLAETLGLSTDGQPGAHPGAQAAPAVASPLSVPQAMSAERSPLGTESSASSELGGQLKLCPLEMAQRIHREKSNQIYPIMPRSERKRLALIICNIEFEHLSKRTGADVDIRGMTALLEGLGYSVDVKKSLTASDMIGELKAFAARPEHKDSDSAFVVFMSHGIREGICGKNYSADIPDVLHVDTIFRSLNTQNCPGLKDKPKVIIIQACRGEGQGVTWVRDSVGAVGDSPSLGAEDFEDDAVKKAHVEKDFIAFCSSTPDNLSWRHPQWGSLFIMKLIQVLQEYAWSCDLEDMFRKVRLSFEQPGGRVQMPTTERVTLTRCFYLFPGHEGLQKQGRIPNVTGIFVFPTGDNKNPFKIVEVVGKEVLTGVLSKLVEQDVLKLKEEEKRNFNNANPRDKAWVLADTFKGKRREAGKRFIQTFFNFDTNSTSSEEGEGGVIYNGSLTVSSIFLVQDFYMSSITCPRHHSSTTLSFILNTLLSFKRSPWSAAGTSPHTVTAKNFSCEEPSPAFSVMLVISEQVTAARIVTYPTGDLEVAAGPPEPEESREALKLCPPEEFLRIRNQMAGEIYPIKEKKDRTRLALIICNMEFDNLSFRHGADQDIAGMKGLLEALDYKVDVEMQLTATEMVSVLEKFAARPEHASSDSTFLVFMSHGILEGIFGTKHSEENPDVLSYHTIFQTLNTRKCPLLMDKPKVVIVQACRGVNRGDVMVSAAPEVFADSASLSPDNLEDDASYKTHLEKDLIAFYASTPHNKSWRHETRGSLFITQLIRNFQKYAWCCDLEEIFRKVQRSFESPNQTAQIPTMERVSMTRYFYLFPGN</sequence>
<feature type="domain" description="CARD" evidence="10">
    <location>
        <begin position="432"/>
        <end position="501"/>
    </location>
</feature>
<evidence type="ECO:0000256" key="7">
    <source>
        <dbReference type="SAM" id="MobiDB-lite"/>
    </source>
</evidence>
<dbReference type="PROSITE" id="PS50207">
    <property type="entry name" value="CASPASE_P10"/>
    <property type="match status" value="2"/>
</dbReference>
<dbReference type="Gene3D" id="3.40.50.1460">
    <property type="match status" value="2"/>
</dbReference>
<dbReference type="InterPro" id="IPR002398">
    <property type="entry name" value="Pept_C14"/>
</dbReference>
<evidence type="ECO:0000256" key="6">
    <source>
        <dbReference type="RuleBase" id="RU003971"/>
    </source>
</evidence>
<evidence type="ECO:0000259" key="9">
    <source>
        <dbReference type="PROSITE" id="PS50208"/>
    </source>
</evidence>
<gene>
    <name evidence="12" type="primary">LOC103111356</name>
</gene>
<keyword evidence="2" id="KW-0645">Protease</keyword>
<organism evidence="11 12">
    <name type="scientific">Erinaceus europaeus</name>
    <name type="common">Western European hedgehog</name>
    <dbReference type="NCBI Taxonomy" id="9365"/>
    <lineage>
        <taxon>Eukaryota</taxon>
        <taxon>Metazoa</taxon>
        <taxon>Chordata</taxon>
        <taxon>Craniata</taxon>
        <taxon>Vertebrata</taxon>
        <taxon>Euteleostomi</taxon>
        <taxon>Mammalia</taxon>
        <taxon>Eutheria</taxon>
        <taxon>Laurasiatheria</taxon>
        <taxon>Eulipotyphla</taxon>
        <taxon>Erinaceidae</taxon>
        <taxon>Erinaceinae</taxon>
        <taxon>Erinaceus</taxon>
    </lineage>
</organism>
<protein>
    <submittedName>
        <fullName evidence="12">Uncharacterized protein LOC103111356</fullName>
    </submittedName>
</protein>
<dbReference type="Pfam" id="PF00656">
    <property type="entry name" value="Peptidase_C14"/>
    <property type="match status" value="2"/>
</dbReference>
<dbReference type="PROSITE" id="PS50208">
    <property type="entry name" value="CASPASE_P20"/>
    <property type="match status" value="2"/>
</dbReference>
<dbReference type="InterPro" id="IPR001309">
    <property type="entry name" value="Pept_C14_p20"/>
</dbReference>
<dbReference type="InterPro" id="IPR011029">
    <property type="entry name" value="DEATH-like_dom_sf"/>
</dbReference>
<dbReference type="SUPFAM" id="SSF47986">
    <property type="entry name" value="DEATH domain"/>
    <property type="match status" value="2"/>
</dbReference>
<dbReference type="CDD" id="cd08325">
    <property type="entry name" value="CARD_CASP1-like"/>
    <property type="match status" value="1"/>
</dbReference>
<evidence type="ECO:0000256" key="4">
    <source>
        <dbReference type="ARBA" id="ARBA00022807"/>
    </source>
</evidence>
<evidence type="ECO:0000256" key="1">
    <source>
        <dbReference type="ARBA" id="ARBA00010134"/>
    </source>
</evidence>
<dbReference type="SMART" id="SM00114">
    <property type="entry name" value="CARD"/>
    <property type="match status" value="2"/>
</dbReference>
<evidence type="ECO:0000313" key="11">
    <source>
        <dbReference type="Proteomes" id="UP001652624"/>
    </source>
</evidence>
<dbReference type="PANTHER" id="PTHR47901:SF3">
    <property type="entry name" value="CASPASE-1"/>
    <property type="match status" value="1"/>
</dbReference>
<dbReference type="PROSITE" id="PS50209">
    <property type="entry name" value="CARD"/>
    <property type="match status" value="2"/>
</dbReference>
<evidence type="ECO:0000259" key="8">
    <source>
        <dbReference type="PROSITE" id="PS50207"/>
    </source>
</evidence>
<dbReference type="InterPro" id="IPR033139">
    <property type="entry name" value="Caspase_cys_AS"/>
</dbReference>
<evidence type="ECO:0000256" key="3">
    <source>
        <dbReference type="ARBA" id="ARBA00022801"/>
    </source>
</evidence>
<keyword evidence="5" id="KW-0865">Zymogen</keyword>
<feature type="domain" description="Caspase family p20" evidence="9">
    <location>
        <begin position="166"/>
        <end position="294"/>
    </location>
</feature>
<keyword evidence="3" id="KW-0378">Hydrolase</keyword>
<feature type="compositionally biased region" description="Low complexity" evidence="7">
    <location>
        <begin position="93"/>
        <end position="116"/>
    </location>
</feature>
<dbReference type="PROSITE" id="PS01122">
    <property type="entry name" value="CASPASE_CYS"/>
    <property type="match status" value="2"/>
</dbReference>
<feature type="domain" description="Caspase family p10" evidence="8">
    <location>
        <begin position="322"/>
        <end position="407"/>
    </location>
</feature>
<evidence type="ECO:0000256" key="5">
    <source>
        <dbReference type="ARBA" id="ARBA00023145"/>
    </source>
</evidence>
<dbReference type="GeneID" id="103111356"/>
<evidence type="ECO:0000259" key="10">
    <source>
        <dbReference type="PROSITE" id="PS50209"/>
    </source>
</evidence>
<dbReference type="RefSeq" id="XP_060035814.1">
    <property type="nucleotide sequence ID" value="XM_060179831.1"/>
</dbReference>
<dbReference type="InterPro" id="IPR029030">
    <property type="entry name" value="Caspase-like_dom_sf"/>
</dbReference>
<dbReference type="InterPro" id="IPR015917">
    <property type="entry name" value="Pept_C14A"/>
</dbReference>
<name>A0ABM3WGW4_ERIEU</name>
<dbReference type="SMART" id="SM00115">
    <property type="entry name" value="CASc"/>
    <property type="match status" value="2"/>
</dbReference>
<keyword evidence="11" id="KW-1185">Reference proteome</keyword>
<proteinExistence type="inferred from homology"/>
<feature type="domain" description="CARD" evidence="10">
    <location>
        <begin position="1"/>
        <end position="91"/>
    </location>
</feature>
<dbReference type="CDD" id="cd00032">
    <property type="entry name" value="CASc"/>
    <property type="match status" value="2"/>
</dbReference>
<feature type="domain" description="Caspase family p20" evidence="9">
    <location>
        <begin position="657"/>
        <end position="785"/>
    </location>
</feature>
<keyword evidence="4" id="KW-0788">Thiol protease</keyword>
<dbReference type="Gene3D" id="1.10.533.10">
    <property type="entry name" value="Death Domain, Fas"/>
    <property type="match status" value="2"/>
</dbReference>
<comment type="similarity">
    <text evidence="1 6">Belongs to the peptidase C14A family.</text>
</comment>
<evidence type="ECO:0000313" key="12">
    <source>
        <dbReference type="RefSeq" id="XP_060035814.1"/>
    </source>
</evidence>
<dbReference type="PANTHER" id="PTHR47901">
    <property type="entry name" value="CASPASE RECRUITMENT DOMAIN-CONTAINING PROTEIN 18"/>
    <property type="match status" value="1"/>
</dbReference>
<dbReference type="Pfam" id="PF00619">
    <property type="entry name" value="CARD"/>
    <property type="match status" value="2"/>
</dbReference>
<dbReference type="PRINTS" id="PR00376">
    <property type="entry name" value="IL1BCENZYME"/>
</dbReference>
<dbReference type="InterPro" id="IPR011600">
    <property type="entry name" value="Pept_C14_caspase"/>
</dbReference>
<dbReference type="Proteomes" id="UP001652624">
    <property type="component" value="Chromosome 20"/>
</dbReference>
<accession>A0ABM3WGW4</accession>
<feature type="region of interest" description="Disordered" evidence="7">
    <location>
        <begin position="88"/>
        <end position="133"/>
    </location>
</feature>
<feature type="domain" description="Caspase family p10" evidence="8">
    <location>
        <begin position="813"/>
        <end position="898"/>
    </location>
</feature>
<dbReference type="InterPro" id="IPR002138">
    <property type="entry name" value="Pept_C14_p10"/>
</dbReference>
<dbReference type="InterPro" id="IPR001315">
    <property type="entry name" value="CARD"/>
</dbReference>
<reference evidence="12" key="1">
    <citation type="submission" date="2025-08" db="UniProtKB">
        <authorList>
            <consortium name="RefSeq"/>
        </authorList>
    </citation>
    <scope>IDENTIFICATION</scope>
</reference>
<dbReference type="PROSITE" id="PS01121">
    <property type="entry name" value="CASPASE_HIS"/>
    <property type="match status" value="2"/>
</dbReference>
<evidence type="ECO:0000256" key="2">
    <source>
        <dbReference type="ARBA" id="ARBA00022670"/>
    </source>
</evidence>